<keyword evidence="2" id="KW-1185">Reference proteome</keyword>
<reference evidence="1 2" key="1">
    <citation type="submission" date="2021-06" db="EMBL/GenBank/DDBJ databases">
        <title>Caerostris extrusa draft genome.</title>
        <authorList>
            <person name="Kono N."/>
            <person name="Arakawa K."/>
        </authorList>
    </citation>
    <scope>NUCLEOTIDE SEQUENCE [LARGE SCALE GENOMIC DNA]</scope>
</reference>
<proteinExistence type="predicted"/>
<name>A0AAV4TZA3_CAEEX</name>
<accession>A0AAV4TZA3</accession>
<sequence>MSWDCNELFIIAIGKRGGHFVLNVDSGLWDGHRFVEKGVPNSFVSIGLICNDYSEMYTRESANLHGSGILDLLTKSDKKINNTGSGASQHQHRSAVVSCLPLVGQGGGGVFLLPKILPPFPLS</sequence>
<dbReference type="Proteomes" id="UP001054945">
    <property type="component" value="Unassembled WGS sequence"/>
</dbReference>
<evidence type="ECO:0000313" key="2">
    <source>
        <dbReference type="Proteomes" id="UP001054945"/>
    </source>
</evidence>
<comment type="caution">
    <text evidence="1">The sequence shown here is derived from an EMBL/GenBank/DDBJ whole genome shotgun (WGS) entry which is preliminary data.</text>
</comment>
<dbReference type="AlphaFoldDB" id="A0AAV4TZA3"/>
<protein>
    <submittedName>
        <fullName evidence="1">Uncharacterized protein</fullName>
    </submittedName>
</protein>
<evidence type="ECO:0000313" key="1">
    <source>
        <dbReference type="EMBL" id="GIY49998.1"/>
    </source>
</evidence>
<dbReference type="EMBL" id="BPLR01011921">
    <property type="protein sequence ID" value="GIY49998.1"/>
    <property type="molecule type" value="Genomic_DNA"/>
</dbReference>
<organism evidence="1 2">
    <name type="scientific">Caerostris extrusa</name>
    <name type="common">Bark spider</name>
    <name type="synonym">Caerostris bankana</name>
    <dbReference type="NCBI Taxonomy" id="172846"/>
    <lineage>
        <taxon>Eukaryota</taxon>
        <taxon>Metazoa</taxon>
        <taxon>Ecdysozoa</taxon>
        <taxon>Arthropoda</taxon>
        <taxon>Chelicerata</taxon>
        <taxon>Arachnida</taxon>
        <taxon>Araneae</taxon>
        <taxon>Araneomorphae</taxon>
        <taxon>Entelegynae</taxon>
        <taxon>Araneoidea</taxon>
        <taxon>Araneidae</taxon>
        <taxon>Caerostris</taxon>
    </lineage>
</organism>
<gene>
    <name evidence="1" type="ORF">CEXT_694561</name>
</gene>